<keyword evidence="2" id="KW-1185">Reference proteome</keyword>
<dbReference type="EMBL" id="ML732185">
    <property type="protein sequence ID" value="KAB8076126.1"/>
    <property type="molecule type" value="Genomic_DNA"/>
</dbReference>
<organism evidence="1 2">
    <name type="scientific">Aspergillus leporis</name>
    <dbReference type="NCBI Taxonomy" id="41062"/>
    <lineage>
        <taxon>Eukaryota</taxon>
        <taxon>Fungi</taxon>
        <taxon>Dikarya</taxon>
        <taxon>Ascomycota</taxon>
        <taxon>Pezizomycotina</taxon>
        <taxon>Eurotiomycetes</taxon>
        <taxon>Eurotiomycetidae</taxon>
        <taxon>Eurotiales</taxon>
        <taxon>Aspergillaceae</taxon>
        <taxon>Aspergillus</taxon>
        <taxon>Aspergillus subgen. Circumdati</taxon>
    </lineage>
</organism>
<sequence length="97" mass="11046">MRLPPAVTNALYLPPAGLASVWWRVERQTASTSSFQIAAAWVAGRRSCRTRWSSQTVRLRTRDCRTCKFRLGQTFPSPRRFGSETDYTRSSAAAHPW</sequence>
<evidence type="ECO:0000313" key="2">
    <source>
        <dbReference type="Proteomes" id="UP000326565"/>
    </source>
</evidence>
<proteinExistence type="predicted"/>
<dbReference type="AlphaFoldDB" id="A0A5N5X632"/>
<gene>
    <name evidence="1" type="ORF">BDV29DRAFT_95600</name>
</gene>
<protein>
    <submittedName>
        <fullName evidence="1">Uncharacterized protein</fullName>
    </submittedName>
</protein>
<evidence type="ECO:0000313" key="1">
    <source>
        <dbReference type="EMBL" id="KAB8076126.1"/>
    </source>
</evidence>
<accession>A0A5N5X632</accession>
<name>A0A5N5X632_9EURO</name>
<dbReference type="Proteomes" id="UP000326565">
    <property type="component" value="Unassembled WGS sequence"/>
</dbReference>
<reference evidence="1 2" key="1">
    <citation type="submission" date="2019-04" db="EMBL/GenBank/DDBJ databases">
        <title>Friends and foes A comparative genomics study of 23 Aspergillus species from section Flavi.</title>
        <authorList>
            <consortium name="DOE Joint Genome Institute"/>
            <person name="Kjaerbolling I."/>
            <person name="Vesth T."/>
            <person name="Frisvad J.C."/>
            <person name="Nybo J.L."/>
            <person name="Theobald S."/>
            <person name="Kildgaard S."/>
            <person name="Isbrandt T."/>
            <person name="Kuo A."/>
            <person name="Sato A."/>
            <person name="Lyhne E.K."/>
            <person name="Kogle M.E."/>
            <person name="Wiebenga A."/>
            <person name="Kun R.S."/>
            <person name="Lubbers R.J."/>
            <person name="Makela M.R."/>
            <person name="Barry K."/>
            <person name="Chovatia M."/>
            <person name="Clum A."/>
            <person name="Daum C."/>
            <person name="Haridas S."/>
            <person name="He G."/>
            <person name="LaButti K."/>
            <person name="Lipzen A."/>
            <person name="Mondo S."/>
            <person name="Riley R."/>
            <person name="Salamov A."/>
            <person name="Simmons B.A."/>
            <person name="Magnuson J.K."/>
            <person name="Henrissat B."/>
            <person name="Mortensen U.H."/>
            <person name="Larsen T.O."/>
            <person name="Devries R.P."/>
            <person name="Grigoriev I.V."/>
            <person name="Machida M."/>
            <person name="Baker S.E."/>
            <person name="Andersen M.R."/>
        </authorList>
    </citation>
    <scope>NUCLEOTIDE SEQUENCE [LARGE SCALE GENOMIC DNA]</scope>
    <source>
        <strain evidence="1 2">CBS 151.66</strain>
    </source>
</reference>